<accession>A0A8H7SC64</accession>
<dbReference type="EMBL" id="JAEPRB010000029">
    <property type="protein sequence ID" value="KAG2225358.1"/>
    <property type="molecule type" value="Genomic_DNA"/>
</dbReference>
<dbReference type="AlphaFoldDB" id="A0A8H7SC64"/>
<protein>
    <submittedName>
        <fullName evidence="1">Uncharacterized protein</fullName>
    </submittedName>
</protein>
<evidence type="ECO:0000313" key="1">
    <source>
        <dbReference type="EMBL" id="KAG2225358.1"/>
    </source>
</evidence>
<proteinExistence type="predicted"/>
<keyword evidence="2" id="KW-1185">Reference proteome</keyword>
<sequence length="348" mass="40148">MFFNVDIHDVKAKREVPKSMYESLGLTEPKISILQEYKEVFRKLVAAGKIKTRTQHKEDNSVDDVLIKRSKVNHEEGLTQQEEVDAVVIGGNKSLLNDDDFLDKYHVLQCGYDVKAKPEVPQSMYEGLGLTEPKVSILEEHKEVFKKLVAAGKESIGELECEISRVTILQELGSFVKKIFNQFLNEIFKRKKHEIDRYETTYNFRLIWSLLVTIMDSLDESFKILGAQYNADGLCYIGDMEALVLETSGQYNNYDTPRWGYDHIKGTFALLHANSKAYSLMSIYHECHYALPWEFAAHARGDTVHIWTLSMPKPNVFVLERMTKIKIPTDIKECCYICNITKMLWVVK</sequence>
<evidence type="ECO:0000313" key="2">
    <source>
        <dbReference type="Proteomes" id="UP000646827"/>
    </source>
</evidence>
<organism evidence="1 2">
    <name type="scientific">Circinella minor</name>
    <dbReference type="NCBI Taxonomy" id="1195481"/>
    <lineage>
        <taxon>Eukaryota</taxon>
        <taxon>Fungi</taxon>
        <taxon>Fungi incertae sedis</taxon>
        <taxon>Mucoromycota</taxon>
        <taxon>Mucoromycotina</taxon>
        <taxon>Mucoromycetes</taxon>
        <taxon>Mucorales</taxon>
        <taxon>Lichtheimiaceae</taxon>
        <taxon>Circinella</taxon>
    </lineage>
</organism>
<reference evidence="1 2" key="1">
    <citation type="submission" date="2020-12" db="EMBL/GenBank/DDBJ databases">
        <title>Metabolic potential, ecology and presence of endohyphal bacteria is reflected in genomic diversity of Mucoromycotina.</title>
        <authorList>
            <person name="Muszewska A."/>
            <person name="Okrasinska A."/>
            <person name="Steczkiewicz K."/>
            <person name="Drgas O."/>
            <person name="Orlowska M."/>
            <person name="Perlinska-Lenart U."/>
            <person name="Aleksandrzak-Piekarczyk T."/>
            <person name="Szatraj K."/>
            <person name="Zielenkiewicz U."/>
            <person name="Pilsyk S."/>
            <person name="Malc E."/>
            <person name="Mieczkowski P."/>
            <person name="Kruszewska J.S."/>
            <person name="Biernat P."/>
            <person name="Pawlowska J."/>
        </authorList>
    </citation>
    <scope>NUCLEOTIDE SEQUENCE [LARGE SCALE GENOMIC DNA]</scope>
    <source>
        <strain evidence="1 2">CBS 142.35</strain>
    </source>
</reference>
<dbReference type="Proteomes" id="UP000646827">
    <property type="component" value="Unassembled WGS sequence"/>
</dbReference>
<name>A0A8H7SC64_9FUNG</name>
<gene>
    <name evidence="1" type="ORF">INT45_005602</name>
</gene>
<comment type="caution">
    <text evidence="1">The sequence shown here is derived from an EMBL/GenBank/DDBJ whole genome shotgun (WGS) entry which is preliminary data.</text>
</comment>
<dbReference type="OrthoDB" id="2425129at2759"/>